<keyword evidence="3" id="KW-0547">Nucleotide-binding</keyword>
<sequence>MFDAAPRGRKNATSTVGTGRTDSPYLIMLKLDGIKKTYGQNAALAGIDVDIDEGEFFSIVGPSGCGKSTLLRIVAGLDRPDEGIISIDGMDVSSWEPVDRGIGMVFQNYALFPHLTAGANIGFGLKGKLTKQELRRRVVEIAELLELDDAMLQRRPRQLSGGQRQRVALGRALIRRPRVLLMDEPLSGADALLRERMRSELKRFHERAGTTTLYVTHDQREAMSMSDRLMVLDQGRVQQVGRPIDVYRRPETAFAARFVGSPGMSVWPMAIRAAVDGRALVVTVDGTSWPVDLDAVAGGEQVLVGVRPERLGLVPVSEGSVALQCSVRAIEPQGEQALIHALHDGHEIIAAVTAEAAEEVGTQVELWLSPADVHLFALDDG</sequence>
<dbReference type="InterPro" id="IPR017871">
    <property type="entry name" value="ABC_transporter-like_CS"/>
</dbReference>
<evidence type="ECO:0000256" key="4">
    <source>
        <dbReference type="ARBA" id="ARBA00022840"/>
    </source>
</evidence>
<evidence type="ECO:0000256" key="6">
    <source>
        <dbReference type="ARBA" id="ARBA00023136"/>
    </source>
</evidence>
<keyword evidence="4 8" id="KW-0067">ATP-binding</keyword>
<dbReference type="GO" id="GO:0005524">
    <property type="term" value="F:ATP binding"/>
    <property type="evidence" value="ECO:0007669"/>
    <property type="project" value="UniProtKB-KW"/>
</dbReference>
<feature type="domain" description="ABC transporter" evidence="7">
    <location>
        <begin position="29"/>
        <end position="259"/>
    </location>
</feature>
<gene>
    <name evidence="8" type="ORF">GHK86_21155</name>
</gene>
<evidence type="ECO:0000313" key="9">
    <source>
        <dbReference type="Proteomes" id="UP000437736"/>
    </source>
</evidence>
<name>A0ABW9QZW2_9ACTN</name>
<keyword evidence="1" id="KW-0813">Transport</keyword>
<evidence type="ECO:0000256" key="5">
    <source>
        <dbReference type="ARBA" id="ARBA00022967"/>
    </source>
</evidence>
<dbReference type="SUPFAM" id="SSF52540">
    <property type="entry name" value="P-loop containing nucleoside triphosphate hydrolases"/>
    <property type="match status" value="1"/>
</dbReference>
<protein>
    <submittedName>
        <fullName evidence="8">ATP-binding cassette domain-containing protein</fullName>
    </submittedName>
</protein>
<dbReference type="SMART" id="SM00382">
    <property type="entry name" value="AAA"/>
    <property type="match status" value="1"/>
</dbReference>
<dbReference type="Proteomes" id="UP000437736">
    <property type="component" value="Unassembled WGS sequence"/>
</dbReference>
<dbReference type="Pfam" id="PF00005">
    <property type="entry name" value="ABC_tran"/>
    <property type="match status" value="1"/>
</dbReference>
<proteinExistence type="predicted"/>
<dbReference type="EMBL" id="WJHE01001533">
    <property type="protein sequence ID" value="MST35227.1"/>
    <property type="molecule type" value="Genomic_DNA"/>
</dbReference>
<evidence type="ECO:0000256" key="2">
    <source>
        <dbReference type="ARBA" id="ARBA00022475"/>
    </source>
</evidence>
<keyword evidence="9" id="KW-1185">Reference proteome</keyword>
<comment type="caution">
    <text evidence="8">The sequence shown here is derived from an EMBL/GenBank/DDBJ whole genome shotgun (WGS) entry which is preliminary data.</text>
</comment>
<dbReference type="PANTHER" id="PTHR43875">
    <property type="entry name" value="MALTODEXTRIN IMPORT ATP-BINDING PROTEIN MSMX"/>
    <property type="match status" value="1"/>
</dbReference>
<evidence type="ECO:0000313" key="8">
    <source>
        <dbReference type="EMBL" id="MST35227.1"/>
    </source>
</evidence>
<dbReference type="InterPro" id="IPR003593">
    <property type="entry name" value="AAA+_ATPase"/>
</dbReference>
<evidence type="ECO:0000256" key="3">
    <source>
        <dbReference type="ARBA" id="ARBA00022741"/>
    </source>
</evidence>
<keyword evidence="5" id="KW-1278">Translocase</keyword>
<keyword evidence="6" id="KW-0472">Membrane</keyword>
<dbReference type="InterPro" id="IPR047641">
    <property type="entry name" value="ABC_transpr_MalK/UgpC-like"/>
</dbReference>
<dbReference type="InterPro" id="IPR008995">
    <property type="entry name" value="Mo/tungstate-bd_C_term_dom"/>
</dbReference>
<dbReference type="InterPro" id="IPR027417">
    <property type="entry name" value="P-loop_NTPase"/>
</dbReference>
<keyword evidence="2" id="KW-1003">Cell membrane</keyword>
<evidence type="ECO:0000259" key="7">
    <source>
        <dbReference type="PROSITE" id="PS50893"/>
    </source>
</evidence>
<dbReference type="PANTHER" id="PTHR43875:SF15">
    <property type="entry name" value="TREHALOSE IMPORT ATP-BINDING PROTEIN SUGC"/>
    <property type="match status" value="1"/>
</dbReference>
<evidence type="ECO:0000256" key="1">
    <source>
        <dbReference type="ARBA" id="ARBA00022448"/>
    </source>
</evidence>
<dbReference type="Gene3D" id="2.40.50.140">
    <property type="entry name" value="Nucleic acid-binding proteins"/>
    <property type="match status" value="1"/>
</dbReference>
<dbReference type="PROSITE" id="PS00211">
    <property type="entry name" value="ABC_TRANSPORTER_1"/>
    <property type="match status" value="1"/>
</dbReference>
<dbReference type="Pfam" id="PF08402">
    <property type="entry name" value="TOBE_2"/>
    <property type="match status" value="1"/>
</dbReference>
<reference evidence="8 9" key="1">
    <citation type="submission" date="2019-11" db="EMBL/GenBank/DDBJ databases">
        <title>Acidiferrimicrobium australis gen. nov., sp. nov., an acidophilic and obligately heterotrophic, member of the Actinobacteria that catalyses dissimilatory oxido- reduction of iron isolated from metal-rich acidic water in Chile.</title>
        <authorList>
            <person name="Gonzalez D."/>
            <person name="Huber K."/>
            <person name="Hedrich S."/>
            <person name="Rojas-Villalobos C."/>
            <person name="Quatrini R."/>
            <person name="Dinamarca M.A."/>
            <person name="Schwarz A."/>
            <person name="Canales C."/>
            <person name="Nancucheo I."/>
        </authorList>
    </citation>
    <scope>NUCLEOTIDE SEQUENCE [LARGE SCALE GENOMIC DNA]</scope>
    <source>
        <strain evidence="8 9">USS-CCA1</strain>
    </source>
</reference>
<accession>A0ABW9QZW2</accession>
<dbReference type="InterPro" id="IPR012340">
    <property type="entry name" value="NA-bd_OB-fold"/>
</dbReference>
<dbReference type="PROSITE" id="PS50893">
    <property type="entry name" value="ABC_TRANSPORTER_2"/>
    <property type="match status" value="1"/>
</dbReference>
<dbReference type="SUPFAM" id="SSF50331">
    <property type="entry name" value="MOP-like"/>
    <property type="match status" value="1"/>
</dbReference>
<dbReference type="InterPro" id="IPR003439">
    <property type="entry name" value="ABC_transporter-like_ATP-bd"/>
</dbReference>
<dbReference type="Gene3D" id="3.40.50.300">
    <property type="entry name" value="P-loop containing nucleotide triphosphate hydrolases"/>
    <property type="match status" value="1"/>
</dbReference>
<feature type="non-terminal residue" evidence="8">
    <location>
        <position position="381"/>
    </location>
</feature>
<dbReference type="Gene3D" id="2.40.50.100">
    <property type="match status" value="1"/>
</dbReference>
<organism evidence="8 9">
    <name type="scientific">Acidiferrimicrobium australe</name>
    <dbReference type="NCBI Taxonomy" id="2664430"/>
    <lineage>
        <taxon>Bacteria</taxon>
        <taxon>Bacillati</taxon>
        <taxon>Actinomycetota</taxon>
        <taxon>Acidimicrobiia</taxon>
        <taxon>Acidimicrobiales</taxon>
        <taxon>Acidimicrobiaceae</taxon>
        <taxon>Acidiferrimicrobium</taxon>
    </lineage>
</organism>
<dbReference type="InterPro" id="IPR013611">
    <property type="entry name" value="Transp-assoc_OB_typ2"/>
</dbReference>